<dbReference type="AlphaFoldDB" id="A0A3M7R5N6"/>
<gene>
    <name evidence="1" type="ORF">BpHYR1_014292</name>
</gene>
<dbReference type="EMBL" id="REGN01004161">
    <property type="protein sequence ID" value="RNA18870.1"/>
    <property type="molecule type" value="Genomic_DNA"/>
</dbReference>
<reference evidence="1 2" key="1">
    <citation type="journal article" date="2018" name="Sci. Rep.">
        <title>Genomic signatures of local adaptation to the degree of environmental predictability in rotifers.</title>
        <authorList>
            <person name="Franch-Gras L."/>
            <person name="Hahn C."/>
            <person name="Garcia-Roger E.M."/>
            <person name="Carmona M.J."/>
            <person name="Serra M."/>
            <person name="Gomez A."/>
        </authorList>
    </citation>
    <scope>NUCLEOTIDE SEQUENCE [LARGE SCALE GENOMIC DNA]</scope>
    <source>
        <strain evidence="1">HYR1</strain>
    </source>
</reference>
<protein>
    <submittedName>
        <fullName evidence="1">Uncharacterized protein</fullName>
    </submittedName>
</protein>
<proteinExistence type="predicted"/>
<accession>A0A3M7R5N6</accession>
<sequence length="150" mass="17050">MNMFALKPCLEAMNATISGEQFHSRWTKEGNEPFISKGYNLNSLKISDRNGRSLMYSDFLVDHPSSPFFELSDHEWSQAIIKYPNLLEPDVIFNEENSCTASIQPGKEGYFNNETILSQFELLVDNATTHTTLTVKLDNFRLKPGGYCPC</sequence>
<evidence type="ECO:0000313" key="2">
    <source>
        <dbReference type="Proteomes" id="UP000276133"/>
    </source>
</evidence>
<keyword evidence="2" id="KW-1185">Reference proteome</keyword>
<dbReference type="Proteomes" id="UP000276133">
    <property type="component" value="Unassembled WGS sequence"/>
</dbReference>
<name>A0A3M7R5N6_BRAPC</name>
<evidence type="ECO:0000313" key="1">
    <source>
        <dbReference type="EMBL" id="RNA18870.1"/>
    </source>
</evidence>
<comment type="caution">
    <text evidence="1">The sequence shown here is derived from an EMBL/GenBank/DDBJ whole genome shotgun (WGS) entry which is preliminary data.</text>
</comment>
<organism evidence="1 2">
    <name type="scientific">Brachionus plicatilis</name>
    <name type="common">Marine rotifer</name>
    <name type="synonym">Brachionus muelleri</name>
    <dbReference type="NCBI Taxonomy" id="10195"/>
    <lineage>
        <taxon>Eukaryota</taxon>
        <taxon>Metazoa</taxon>
        <taxon>Spiralia</taxon>
        <taxon>Gnathifera</taxon>
        <taxon>Rotifera</taxon>
        <taxon>Eurotatoria</taxon>
        <taxon>Monogononta</taxon>
        <taxon>Pseudotrocha</taxon>
        <taxon>Ploima</taxon>
        <taxon>Brachionidae</taxon>
        <taxon>Brachionus</taxon>
    </lineage>
</organism>